<protein>
    <submittedName>
        <fullName evidence="6">Uncharacterized protein</fullName>
    </submittedName>
</protein>
<evidence type="ECO:0000256" key="2">
    <source>
        <dbReference type="ARBA" id="ARBA00022692"/>
    </source>
</evidence>
<dbReference type="Proteomes" id="UP000001937">
    <property type="component" value="Chromosome"/>
</dbReference>
<feature type="transmembrane region" description="Helical" evidence="5">
    <location>
        <begin position="6"/>
        <end position="26"/>
    </location>
</feature>
<dbReference type="GO" id="GO:0016829">
    <property type="term" value="F:lyase activity"/>
    <property type="evidence" value="ECO:0007669"/>
    <property type="project" value="InterPro"/>
</dbReference>
<dbReference type="GO" id="GO:0016020">
    <property type="term" value="C:membrane"/>
    <property type="evidence" value="ECO:0007669"/>
    <property type="project" value="UniProtKB-SubCell"/>
</dbReference>
<proteinExistence type="predicted"/>
<evidence type="ECO:0000256" key="3">
    <source>
        <dbReference type="ARBA" id="ARBA00022989"/>
    </source>
</evidence>
<accession>Q2J9I7</accession>
<dbReference type="HOGENOM" id="CLU_087059_1_1_11"/>
<dbReference type="Pfam" id="PF25129">
    <property type="entry name" value="Pyr4-TMTC"/>
    <property type="match status" value="1"/>
</dbReference>
<name>Q2J9I7_FRACC</name>
<keyword evidence="3 5" id="KW-1133">Transmembrane helix</keyword>
<feature type="transmembrane region" description="Helical" evidence="5">
    <location>
        <begin position="156"/>
        <end position="175"/>
    </location>
</feature>
<evidence type="ECO:0000313" key="7">
    <source>
        <dbReference type="Proteomes" id="UP000001937"/>
    </source>
</evidence>
<dbReference type="InterPro" id="IPR039020">
    <property type="entry name" value="PaxB-like"/>
</dbReference>
<dbReference type="EMBL" id="CP000249">
    <property type="protein sequence ID" value="ABD12055.1"/>
    <property type="molecule type" value="Genomic_DNA"/>
</dbReference>
<keyword evidence="4 5" id="KW-0472">Membrane</keyword>
<dbReference type="PANTHER" id="PTHR42038">
    <property type="match status" value="1"/>
</dbReference>
<dbReference type="STRING" id="106370.Francci3_2694"/>
<organism evidence="6 7">
    <name type="scientific">Frankia casuarinae (strain DSM 45818 / CECT 9043 / HFP020203 / CcI3)</name>
    <dbReference type="NCBI Taxonomy" id="106370"/>
    <lineage>
        <taxon>Bacteria</taxon>
        <taxon>Bacillati</taxon>
        <taxon>Actinomycetota</taxon>
        <taxon>Actinomycetes</taxon>
        <taxon>Frankiales</taxon>
        <taxon>Frankiaceae</taxon>
        <taxon>Frankia</taxon>
    </lineage>
</organism>
<dbReference type="OrthoDB" id="7825963at2"/>
<evidence type="ECO:0000256" key="5">
    <source>
        <dbReference type="SAM" id="Phobius"/>
    </source>
</evidence>
<evidence type="ECO:0000256" key="4">
    <source>
        <dbReference type="ARBA" id="ARBA00023136"/>
    </source>
</evidence>
<dbReference type="RefSeq" id="WP_011437090.1">
    <property type="nucleotide sequence ID" value="NC_007777.1"/>
</dbReference>
<sequence>MRSDITYITGLVCVSFWVVAYAGIIYRGAQEKTFGMPVAALAANLSWEAAYSFFIDPFADEIHLLSIVWFVIDLVILWQVWRFGPREFEDKLSRRGFNMMLLGGVAIAFPVVYLGFSEFHDPDGEYTGFGVNFMMSILFVAMLLERESPRGQSMYIAVSKFFGTFFAWLATAFTVTTNKAEPWPDSFGSFVIDSVTHDTYPLTRLINVLYLVTFLVDIGYIVTLRRHLIAAKMSPWRHF</sequence>
<comment type="subcellular location">
    <subcellularLocation>
        <location evidence="1">Membrane</location>
        <topology evidence="1">Multi-pass membrane protein</topology>
    </subcellularLocation>
</comment>
<keyword evidence="7" id="KW-1185">Reference proteome</keyword>
<dbReference type="AlphaFoldDB" id="Q2J9I7"/>
<gene>
    <name evidence="6" type="ordered locus">Francci3_2694</name>
</gene>
<reference evidence="6 7" key="1">
    <citation type="journal article" date="2007" name="Genome Res.">
        <title>Genome characteristics of facultatively symbiotic Frankia sp. strains reflect host range and host plant biogeography.</title>
        <authorList>
            <person name="Normand P."/>
            <person name="Lapierre P."/>
            <person name="Tisa L.S."/>
            <person name="Gogarten J.P."/>
            <person name="Alloisio N."/>
            <person name="Bagnarol E."/>
            <person name="Bassi C.A."/>
            <person name="Berry A.M."/>
            <person name="Bickhart D.M."/>
            <person name="Choisne N."/>
            <person name="Couloux A."/>
            <person name="Cournoyer B."/>
            <person name="Cruveiller S."/>
            <person name="Daubin V."/>
            <person name="Demange N."/>
            <person name="Francino M.P."/>
            <person name="Goltsman E."/>
            <person name="Huang Y."/>
            <person name="Kopp O.R."/>
            <person name="Labarre L."/>
            <person name="Lapidus A."/>
            <person name="Lavire C."/>
            <person name="Marechal J."/>
            <person name="Martinez M."/>
            <person name="Mastronunzio J.E."/>
            <person name="Mullin B.C."/>
            <person name="Niemann J."/>
            <person name="Pujic P."/>
            <person name="Rawnsley T."/>
            <person name="Rouy Z."/>
            <person name="Schenowitz C."/>
            <person name="Sellstedt A."/>
            <person name="Tavares F."/>
            <person name="Tomkins J.P."/>
            <person name="Vallenet D."/>
            <person name="Valverde C."/>
            <person name="Wall L.G."/>
            <person name="Wang Y."/>
            <person name="Medigue C."/>
            <person name="Benson D.R."/>
        </authorList>
    </citation>
    <scope>NUCLEOTIDE SEQUENCE [LARGE SCALE GENOMIC DNA]</scope>
    <source>
        <strain evidence="7">DSM 45818 / CECT 9043 / CcI3</strain>
    </source>
</reference>
<keyword evidence="2 5" id="KW-0812">Transmembrane</keyword>
<evidence type="ECO:0000256" key="1">
    <source>
        <dbReference type="ARBA" id="ARBA00004141"/>
    </source>
</evidence>
<dbReference type="eggNOG" id="ENOG502ZC86">
    <property type="taxonomic scope" value="Bacteria"/>
</dbReference>
<feature type="transmembrane region" description="Helical" evidence="5">
    <location>
        <begin position="126"/>
        <end position="144"/>
    </location>
</feature>
<evidence type="ECO:0000313" key="6">
    <source>
        <dbReference type="EMBL" id="ABD12055.1"/>
    </source>
</evidence>
<feature type="transmembrane region" description="Helical" evidence="5">
    <location>
        <begin position="67"/>
        <end position="84"/>
    </location>
</feature>
<feature type="transmembrane region" description="Helical" evidence="5">
    <location>
        <begin position="96"/>
        <end position="114"/>
    </location>
</feature>
<feature type="transmembrane region" description="Helical" evidence="5">
    <location>
        <begin position="205"/>
        <end position="224"/>
    </location>
</feature>
<dbReference type="KEGG" id="fra:Francci3_2694"/>
<dbReference type="PANTHER" id="PTHR42038:SF2">
    <property type="entry name" value="TERPENE CYCLASE AUSL"/>
    <property type="match status" value="1"/>
</dbReference>